<comment type="caution">
    <text evidence="1">The sequence shown here is derived from an EMBL/GenBank/DDBJ whole genome shotgun (WGS) entry which is preliminary data.</text>
</comment>
<reference evidence="1 2" key="1">
    <citation type="submission" date="2018-10" db="EMBL/GenBank/DDBJ databases">
        <title>Sinomicrobium pectinilyticum sp. nov., a pectinase-producing bacterium isolated from alkaline and saline soil, and emended description of the genus Sinomicrobium.</title>
        <authorList>
            <person name="Cheng B."/>
            <person name="Li C."/>
            <person name="Lai Q."/>
            <person name="Du M."/>
            <person name="Shao Z."/>
            <person name="Xu P."/>
            <person name="Yang C."/>
        </authorList>
    </citation>
    <scope>NUCLEOTIDE SEQUENCE [LARGE SCALE GENOMIC DNA]</scope>
    <source>
        <strain evidence="1 2">5DNS001</strain>
    </source>
</reference>
<name>A0A3N0EH86_SINP1</name>
<dbReference type="OrthoDB" id="1437314at2"/>
<sequence length="153" mass="18067">MITTDLNFETFAREAQTYIDQLAQELGHPDEKKRVLKIWRAVMHTIRDRIHLGESFDIIAPLPMILKGIYVEGWKYKEKPPLTYTTLEEMKSSVKALQSHYGERSFPWKKSTEQIISDTLNSLQRYLPKEQLNHIKNQMPKEIKEYMDGKVEN</sequence>
<dbReference type="Pfam" id="PF10025">
    <property type="entry name" value="DUF2267"/>
    <property type="match status" value="1"/>
</dbReference>
<keyword evidence="2" id="KW-1185">Reference proteome</keyword>
<proteinExistence type="predicted"/>
<organism evidence="1 2">
    <name type="scientific">Sinomicrobium pectinilyticum</name>
    <dbReference type="NCBI Taxonomy" id="1084421"/>
    <lineage>
        <taxon>Bacteria</taxon>
        <taxon>Pseudomonadati</taxon>
        <taxon>Bacteroidota</taxon>
        <taxon>Flavobacteriia</taxon>
        <taxon>Flavobacteriales</taxon>
        <taxon>Flavobacteriaceae</taxon>
        <taxon>Sinomicrobium</taxon>
    </lineage>
</organism>
<dbReference type="InterPro" id="IPR018727">
    <property type="entry name" value="DUF2267"/>
</dbReference>
<evidence type="ECO:0000313" key="1">
    <source>
        <dbReference type="EMBL" id="RNL87246.1"/>
    </source>
</evidence>
<dbReference type="Proteomes" id="UP000267469">
    <property type="component" value="Unassembled WGS sequence"/>
</dbReference>
<gene>
    <name evidence="1" type="ORF">ED312_10580</name>
</gene>
<dbReference type="Gene3D" id="1.10.490.110">
    <property type="entry name" value="Uncharacterized conserved protein DUF2267"/>
    <property type="match status" value="1"/>
</dbReference>
<protein>
    <submittedName>
        <fullName evidence="1">DUF2267 domain-containing protein</fullName>
    </submittedName>
</protein>
<accession>A0A3N0EH86</accession>
<dbReference type="RefSeq" id="WP_123215980.1">
    <property type="nucleotide sequence ID" value="NZ_RJTM01000072.1"/>
</dbReference>
<dbReference type="EMBL" id="RJTM01000072">
    <property type="protein sequence ID" value="RNL87246.1"/>
    <property type="molecule type" value="Genomic_DNA"/>
</dbReference>
<dbReference type="AlphaFoldDB" id="A0A3N0EH86"/>
<dbReference type="InterPro" id="IPR038282">
    <property type="entry name" value="DUF2267_sf"/>
</dbReference>
<evidence type="ECO:0000313" key="2">
    <source>
        <dbReference type="Proteomes" id="UP000267469"/>
    </source>
</evidence>